<organism evidence="4 5">
    <name type="scientific">Candidatus Muproteobacteria bacterium RBG_16_60_9</name>
    <dbReference type="NCBI Taxonomy" id="1817755"/>
    <lineage>
        <taxon>Bacteria</taxon>
        <taxon>Pseudomonadati</taxon>
        <taxon>Pseudomonadota</taxon>
        <taxon>Candidatus Muproteobacteria</taxon>
    </lineage>
</organism>
<evidence type="ECO:0000256" key="2">
    <source>
        <dbReference type="PROSITE-ProRule" id="PRU00703"/>
    </source>
</evidence>
<evidence type="ECO:0000313" key="5">
    <source>
        <dbReference type="Proteomes" id="UP000179076"/>
    </source>
</evidence>
<dbReference type="InterPro" id="IPR044725">
    <property type="entry name" value="CBSX3_CBS_dom"/>
</dbReference>
<dbReference type="InterPro" id="IPR051257">
    <property type="entry name" value="Diverse_CBS-Domain"/>
</dbReference>
<dbReference type="Proteomes" id="UP000179076">
    <property type="component" value="Unassembled WGS sequence"/>
</dbReference>
<dbReference type="Pfam" id="PF00571">
    <property type="entry name" value="CBS"/>
    <property type="match status" value="2"/>
</dbReference>
<protein>
    <submittedName>
        <fullName evidence="4">Histidine kinase</fullName>
    </submittedName>
</protein>
<evidence type="ECO:0000256" key="1">
    <source>
        <dbReference type="ARBA" id="ARBA00023122"/>
    </source>
</evidence>
<comment type="caution">
    <text evidence="4">The sequence shown here is derived from an EMBL/GenBank/DDBJ whole genome shotgun (WGS) entry which is preliminary data.</text>
</comment>
<dbReference type="SUPFAM" id="SSF54631">
    <property type="entry name" value="CBS-domain pair"/>
    <property type="match status" value="1"/>
</dbReference>
<dbReference type="PROSITE" id="PS51371">
    <property type="entry name" value="CBS"/>
    <property type="match status" value="2"/>
</dbReference>
<keyword evidence="4" id="KW-0418">Kinase</keyword>
<evidence type="ECO:0000313" key="4">
    <source>
        <dbReference type="EMBL" id="OGI66192.1"/>
    </source>
</evidence>
<evidence type="ECO:0000259" key="3">
    <source>
        <dbReference type="PROSITE" id="PS51371"/>
    </source>
</evidence>
<dbReference type="Gene3D" id="3.10.580.10">
    <property type="entry name" value="CBS-domain"/>
    <property type="match status" value="1"/>
</dbReference>
<feature type="domain" description="CBS" evidence="3">
    <location>
        <begin position="76"/>
        <end position="131"/>
    </location>
</feature>
<proteinExistence type="predicted"/>
<dbReference type="PANTHER" id="PTHR43080">
    <property type="entry name" value="CBS DOMAIN-CONTAINING PROTEIN CBSX3, MITOCHONDRIAL"/>
    <property type="match status" value="1"/>
</dbReference>
<keyword evidence="1 2" id="KW-0129">CBS domain</keyword>
<gene>
    <name evidence="4" type="ORF">A2W18_07470</name>
</gene>
<dbReference type="SMART" id="SM00116">
    <property type="entry name" value="CBS"/>
    <property type="match status" value="2"/>
</dbReference>
<reference evidence="4 5" key="1">
    <citation type="journal article" date="2016" name="Nat. Commun.">
        <title>Thousands of microbial genomes shed light on interconnected biogeochemical processes in an aquifer system.</title>
        <authorList>
            <person name="Anantharaman K."/>
            <person name="Brown C.T."/>
            <person name="Hug L.A."/>
            <person name="Sharon I."/>
            <person name="Castelle C.J."/>
            <person name="Probst A.J."/>
            <person name="Thomas B.C."/>
            <person name="Singh A."/>
            <person name="Wilkins M.J."/>
            <person name="Karaoz U."/>
            <person name="Brodie E.L."/>
            <person name="Williams K.H."/>
            <person name="Hubbard S.S."/>
            <person name="Banfield J.F."/>
        </authorList>
    </citation>
    <scope>NUCLEOTIDE SEQUENCE [LARGE SCALE GENOMIC DNA]</scope>
</reference>
<accession>A0A1F6V9A7</accession>
<dbReference type="InterPro" id="IPR000644">
    <property type="entry name" value="CBS_dom"/>
</dbReference>
<dbReference type="PANTHER" id="PTHR43080:SF2">
    <property type="entry name" value="CBS DOMAIN-CONTAINING PROTEIN"/>
    <property type="match status" value="1"/>
</dbReference>
<feature type="domain" description="CBS" evidence="3">
    <location>
        <begin position="9"/>
        <end position="67"/>
    </location>
</feature>
<keyword evidence="4" id="KW-0808">Transferase</keyword>
<dbReference type="EMBL" id="MFSP01000092">
    <property type="protein sequence ID" value="OGI66192.1"/>
    <property type="molecule type" value="Genomic_DNA"/>
</dbReference>
<name>A0A1F6V9A7_9PROT</name>
<dbReference type="AlphaFoldDB" id="A0A1F6V9A7"/>
<sequence>MQTVRQLLQEKGHIVWSIGPDESVYDAIKLMAEKGIGALIVVDRAKTVGMLSERDYARKVILVGRSSKETKIREIMTTQVISADPHQSVQECMTIMTEKRIRHLPVMEDDQLIGMISIGDLVKAIIAEQQFVISQLEHYISG</sequence>
<dbReference type="CDD" id="cd04623">
    <property type="entry name" value="CBS_pair_bac_euk"/>
    <property type="match status" value="1"/>
</dbReference>
<dbReference type="GO" id="GO:0016301">
    <property type="term" value="F:kinase activity"/>
    <property type="evidence" value="ECO:0007669"/>
    <property type="project" value="UniProtKB-KW"/>
</dbReference>
<dbReference type="InterPro" id="IPR046342">
    <property type="entry name" value="CBS_dom_sf"/>
</dbReference>